<evidence type="ECO:0000259" key="3">
    <source>
        <dbReference type="PROSITE" id="PS51178"/>
    </source>
</evidence>
<dbReference type="CDD" id="cd06577">
    <property type="entry name" value="PASTA_pknB"/>
    <property type="match status" value="3"/>
</dbReference>
<name>A0A1H8GB40_9PROT</name>
<dbReference type="STRING" id="917.SAMN05216326_10162"/>
<dbReference type="InterPro" id="IPR005543">
    <property type="entry name" value="PASTA_dom"/>
</dbReference>
<feature type="region of interest" description="Disordered" evidence="1">
    <location>
        <begin position="269"/>
        <end position="288"/>
    </location>
</feature>
<feature type="domain" description="PASTA" evidence="3">
    <location>
        <begin position="233"/>
        <end position="297"/>
    </location>
</feature>
<dbReference type="Pfam" id="PF03793">
    <property type="entry name" value="PASTA"/>
    <property type="match status" value="3"/>
</dbReference>
<evidence type="ECO:0000313" key="4">
    <source>
        <dbReference type="EMBL" id="SEN40965.1"/>
    </source>
</evidence>
<sequence length="408" mass="44681">MVKIVEITQSSDTVTCDENGQASIQFNVNNVSAAQLRVGAKIITEEPANESWFSIVDKPEKKLEIDATDHFSVQINAGDAAEGSYKLRLLVYNIENSDEDYTESETIAINVPAREEVHDEPEPKSKMWLVWLLAGILVIASLAVGYYIFSGPDDETSTEQKDSLSVIMPNVSGKPFEEAKSLLEDLEFTDIETELRFDASRAAGTVLDQTPEATEKVDAHNTTVTLILADSVTVMPDIRDMTLQGAKERLTSKGFNQRNIITEPKFDASKPAGTILGQSPDPDAEVSARETRVTLTIADTGIDVPNVRNMPLQDALIRLQSAKLALGDISTQFKSELAEGTIIDQTPRSGKVPEKTEIELVVSTKKQVVTAHPAFLKAVISSGIKHNARIARQLAPEEELDEESDTEQ</sequence>
<keyword evidence="2" id="KW-0812">Transmembrane</keyword>
<feature type="transmembrane region" description="Helical" evidence="2">
    <location>
        <begin position="128"/>
        <end position="149"/>
    </location>
</feature>
<dbReference type="PROSITE" id="PS51178">
    <property type="entry name" value="PASTA"/>
    <property type="match status" value="3"/>
</dbReference>
<protein>
    <submittedName>
        <fullName evidence="4">PASTA domain, binds beta-lactams</fullName>
    </submittedName>
</protein>
<dbReference type="RefSeq" id="WP_090633175.1">
    <property type="nucleotide sequence ID" value="NZ_FOCP01000017.1"/>
</dbReference>
<dbReference type="OrthoDB" id="9788659at2"/>
<keyword evidence="2" id="KW-0472">Membrane</keyword>
<feature type="domain" description="PASTA" evidence="3">
    <location>
        <begin position="298"/>
        <end position="364"/>
    </location>
</feature>
<evidence type="ECO:0000313" key="5">
    <source>
        <dbReference type="Proteomes" id="UP000199459"/>
    </source>
</evidence>
<dbReference type="EMBL" id="FOCP01000017">
    <property type="protein sequence ID" value="SEN40965.1"/>
    <property type="molecule type" value="Genomic_DNA"/>
</dbReference>
<dbReference type="Proteomes" id="UP000199459">
    <property type="component" value="Unassembled WGS sequence"/>
</dbReference>
<dbReference type="SMART" id="SM00740">
    <property type="entry name" value="PASTA"/>
    <property type="match status" value="3"/>
</dbReference>
<feature type="domain" description="PASTA" evidence="3">
    <location>
        <begin position="162"/>
        <end position="230"/>
    </location>
</feature>
<dbReference type="AlphaFoldDB" id="A0A1H8GB40"/>
<evidence type="ECO:0000256" key="2">
    <source>
        <dbReference type="SAM" id="Phobius"/>
    </source>
</evidence>
<evidence type="ECO:0000256" key="1">
    <source>
        <dbReference type="SAM" id="MobiDB-lite"/>
    </source>
</evidence>
<gene>
    <name evidence="4" type="ORF">SAMN05216325_11719</name>
</gene>
<dbReference type="Gene3D" id="3.30.10.20">
    <property type="match status" value="3"/>
</dbReference>
<keyword evidence="2" id="KW-1133">Transmembrane helix</keyword>
<accession>A0A1H8GB40</accession>
<reference evidence="4 5" key="1">
    <citation type="submission" date="2016-10" db="EMBL/GenBank/DDBJ databases">
        <authorList>
            <person name="de Groot N.N."/>
        </authorList>
    </citation>
    <scope>NUCLEOTIDE SEQUENCE [LARGE SCALE GENOMIC DNA]</scope>
    <source>
        <strain evidence="4 5">Nm22</strain>
    </source>
</reference>
<organism evidence="4 5">
    <name type="scientific">Nitrosomonas marina</name>
    <dbReference type="NCBI Taxonomy" id="917"/>
    <lineage>
        <taxon>Bacteria</taxon>
        <taxon>Pseudomonadati</taxon>
        <taxon>Pseudomonadota</taxon>
        <taxon>Betaproteobacteria</taxon>
        <taxon>Nitrosomonadales</taxon>
        <taxon>Nitrosomonadaceae</taxon>
        <taxon>Nitrosomonas</taxon>
    </lineage>
</organism>
<proteinExistence type="predicted"/>